<dbReference type="InterPro" id="IPR023434">
    <property type="entry name" value="Arginosuc_synth_type_1_subfam"/>
</dbReference>
<evidence type="ECO:0000256" key="4">
    <source>
        <dbReference type="ARBA" id="ARBA00022598"/>
    </source>
</evidence>
<feature type="binding site" evidence="8">
    <location>
        <position position="116"/>
    </location>
    <ligand>
        <name>L-aspartate</name>
        <dbReference type="ChEBI" id="CHEBI:29991"/>
    </ligand>
</feature>
<evidence type="ECO:0000256" key="1">
    <source>
        <dbReference type="ARBA" id="ARBA00004967"/>
    </source>
</evidence>
<feature type="binding site" evidence="8">
    <location>
        <begin position="6"/>
        <end position="14"/>
    </location>
    <ligand>
        <name>ATP</name>
        <dbReference type="ChEBI" id="CHEBI:30616"/>
    </ligand>
</feature>
<comment type="similarity">
    <text evidence="8">Belongs to the argininosuccinate synthase family. Type 1 subfamily.</text>
</comment>
<evidence type="ECO:0000256" key="8">
    <source>
        <dbReference type="HAMAP-Rule" id="MF_00005"/>
    </source>
</evidence>
<reference evidence="11 12" key="1">
    <citation type="submission" date="2022-08" db="EMBL/GenBank/DDBJ databases">
        <title>Bacterial and archaeal communities from various locations to study Microbial Dark Matter (Phase II).</title>
        <authorList>
            <person name="Stepanauskas R."/>
        </authorList>
    </citation>
    <scope>NUCLEOTIDE SEQUENCE [LARGE SCALE GENOMIC DNA]</scope>
    <source>
        <strain evidence="11 12">PD1</strain>
    </source>
</reference>
<dbReference type="Gene3D" id="1.20.5.470">
    <property type="entry name" value="Single helix bin"/>
    <property type="match status" value="1"/>
</dbReference>
<dbReference type="PROSITE" id="PS00565">
    <property type="entry name" value="ARGININOSUCCIN_SYN_2"/>
    <property type="match status" value="1"/>
</dbReference>
<keyword evidence="3 8" id="KW-0055">Arginine biosynthesis</keyword>
<dbReference type="GO" id="GO:0004055">
    <property type="term" value="F:argininosuccinate synthase activity"/>
    <property type="evidence" value="ECO:0007669"/>
    <property type="project" value="UniProtKB-EC"/>
</dbReference>
<feature type="domain" description="Arginosuccinate synthase-like N-terminal" evidence="9">
    <location>
        <begin position="2"/>
        <end position="162"/>
    </location>
</feature>
<comment type="catalytic activity">
    <reaction evidence="8">
        <text>L-citrulline + L-aspartate + ATP = 2-(N(omega)-L-arginino)succinate + AMP + diphosphate + H(+)</text>
        <dbReference type="Rhea" id="RHEA:10932"/>
        <dbReference type="ChEBI" id="CHEBI:15378"/>
        <dbReference type="ChEBI" id="CHEBI:29991"/>
        <dbReference type="ChEBI" id="CHEBI:30616"/>
        <dbReference type="ChEBI" id="CHEBI:33019"/>
        <dbReference type="ChEBI" id="CHEBI:57472"/>
        <dbReference type="ChEBI" id="CHEBI:57743"/>
        <dbReference type="ChEBI" id="CHEBI:456215"/>
        <dbReference type="EC" id="6.3.4.5"/>
    </reaction>
</comment>
<dbReference type="InterPro" id="IPR001518">
    <property type="entry name" value="Arginosuc_synth"/>
</dbReference>
<feature type="binding site" evidence="8">
    <location>
        <position position="120"/>
    </location>
    <ligand>
        <name>L-citrulline</name>
        <dbReference type="ChEBI" id="CHEBI:57743"/>
    </ligand>
</feature>
<dbReference type="NCBIfam" id="NF001770">
    <property type="entry name" value="PRK00509.1"/>
    <property type="match status" value="1"/>
</dbReference>
<keyword evidence="8" id="KW-0963">Cytoplasm</keyword>
<feature type="binding site" evidence="8">
    <location>
        <position position="114"/>
    </location>
    <ligand>
        <name>ATP</name>
        <dbReference type="ChEBI" id="CHEBI:30616"/>
    </ligand>
</feature>
<dbReference type="RefSeq" id="WP_259092354.1">
    <property type="nucleotide sequence ID" value="NZ_CP130454.1"/>
</dbReference>
<feature type="binding site" evidence="8">
    <location>
        <position position="181"/>
    </location>
    <ligand>
        <name>L-citrulline</name>
        <dbReference type="ChEBI" id="CHEBI:57743"/>
    </ligand>
</feature>
<name>A0ABT2EIN5_9BACT</name>
<dbReference type="NCBIfam" id="NF010392">
    <property type="entry name" value="PRK13820.1"/>
    <property type="match status" value="1"/>
</dbReference>
<dbReference type="NCBIfam" id="TIGR00032">
    <property type="entry name" value="argG"/>
    <property type="match status" value="1"/>
</dbReference>
<feature type="binding site" evidence="8">
    <location>
        <position position="120"/>
    </location>
    <ligand>
        <name>L-aspartate</name>
        <dbReference type="ChEBI" id="CHEBI:29991"/>
    </ligand>
</feature>
<dbReference type="InterPro" id="IPR018223">
    <property type="entry name" value="Arginosuc_synth_CS"/>
</dbReference>
<gene>
    <name evidence="8" type="primary">argG</name>
    <name evidence="11" type="ORF">M2350_000204</name>
</gene>
<organism evidence="11 12">
    <name type="scientific">Candidatus Fervidibacter sacchari</name>
    <dbReference type="NCBI Taxonomy" id="1448929"/>
    <lineage>
        <taxon>Bacteria</taxon>
        <taxon>Candidatus Fervidibacterota</taxon>
        <taxon>Candidatus Fervidibacter</taxon>
    </lineage>
</organism>
<comment type="pathway">
    <text evidence="1 8">Amino-acid biosynthesis; L-arginine biosynthesis; L-arginine from L-ornithine and carbamoyl phosphate: step 2/3.</text>
</comment>
<dbReference type="CDD" id="cd01999">
    <property type="entry name" value="ASS"/>
    <property type="match status" value="1"/>
</dbReference>
<keyword evidence="12" id="KW-1185">Reference proteome</keyword>
<feature type="binding site" evidence="8">
    <location>
        <position position="121"/>
    </location>
    <ligand>
        <name>L-aspartate</name>
        <dbReference type="ChEBI" id="CHEBI:29991"/>
    </ligand>
</feature>
<dbReference type="Gene3D" id="3.40.50.620">
    <property type="entry name" value="HUPs"/>
    <property type="match status" value="1"/>
</dbReference>
<keyword evidence="6 8" id="KW-0547">Nucleotide-binding</keyword>
<dbReference type="PANTHER" id="PTHR11587:SF2">
    <property type="entry name" value="ARGININOSUCCINATE SYNTHASE"/>
    <property type="match status" value="1"/>
</dbReference>
<evidence type="ECO:0000259" key="10">
    <source>
        <dbReference type="Pfam" id="PF20979"/>
    </source>
</evidence>
<dbReference type="EMBL" id="JANUCP010000001">
    <property type="protein sequence ID" value="MCS3917807.1"/>
    <property type="molecule type" value="Genomic_DNA"/>
</dbReference>
<accession>A0ABT2EIN5</accession>
<evidence type="ECO:0000256" key="6">
    <source>
        <dbReference type="ARBA" id="ARBA00022741"/>
    </source>
</evidence>
<feature type="binding site" evidence="8">
    <location>
        <position position="84"/>
    </location>
    <ligand>
        <name>L-citrulline</name>
        <dbReference type="ChEBI" id="CHEBI:57743"/>
    </ligand>
</feature>
<dbReference type="Pfam" id="PF00764">
    <property type="entry name" value="Arginosuc_synth"/>
    <property type="match status" value="1"/>
</dbReference>
<evidence type="ECO:0000256" key="2">
    <source>
        <dbReference type="ARBA" id="ARBA00012286"/>
    </source>
</evidence>
<feature type="binding site" evidence="8">
    <location>
        <position position="269"/>
    </location>
    <ligand>
        <name>L-citrulline</name>
        <dbReference type="ChEBI" id="CHEBI:57743"/>
    </ligand>
</feature>
<dbReference type="PROSITE" id="PS00564">
    <property type="entry name" value="ARGININOSUCCIN_SYN_1"/>
    <property type="match status" value="1"/>
</dbReference>
<keyword evidence="4 8" id="KW-0436">Ligase</keyword>
<feature type="binding site" evidence="8">
    <location>
        <position position="257"/>
    </location>
    <ligand>
        <name>L-citrulline</name>
        <dbReference type="ChEBI" id="CHEBI:57743"/>
    </ligand>
</feature>
<evidence type="ECO:0000259" key="9">
    <source>
        <dbReference type="Pfam" id="PF00764"/>
    </source>
</evidence>
<dbReference type="InterPro" id="IPR014729">
    <property type="entry name" value="Rossmann-like_a/b/a_fold"/>
</dbReference>
<dbReference type="EC" id="6.3.4.5" evidence="2 8"/>
<evidence type="ECO:0000256" key="3">
    <source>
        <dbReference type="ARBA" id="ARBA00022571"/>
    </source>
</evidence>
<keyword evidence="5 8" id="KW-0028">Amino-acid biosynthesis</keyword>
<feature type="binding site" evidence="8">
    <location>
        <position position="172"/>
    </location>
    <ligand>
        <name>L-citrulline</name>
        <dbReference type="ChEBI" id="CHEBI:57743"/>
    </ligand>
</feature>
<dbReference type="SUPFAM" id="SSF52402">
    <property type="entry name" value="Adenine nucleotide alpha hydrolases-like"/>
    <property type="match status" value="1"/>
</dbReference>
<dbReference type="InterPro" id="IPR048268">
    <property type="entry name" value="Arginosuc_syn_C"/>
</dbReference>
<dbReference type="Proteomes" id="UP001204798">
    <property type="component" value="Unassembled WGS sequence"/>
</dbReference>
<feature type="binding site" evidence="8">
    <location>
        <position position="89"/>
    </location>
    <ligand>
        <name>L-citrulline</name>
        <dbReference type="ChEBI" id="CHEBI:57743"/>
    </ligand>
</feature>
<comment type="subcellular location">
    <subcellularLocation>
        <location evidence="8">Cytoplasm</location>
    </subcellularLocation>
</comment>
<dbReference type="InterPro" id="IPR024074">
    <property type="entry name" value="AS_cat/multimer_dom_body"/>
</dbReference>
<keyword evidence="7 8" id="KW-0067">ATP-binding</keyword>
<comment type="caution">
    <text evidence="11">The sequence shown here is derived from an EMBL/GenBank/DDBJ whole genome shotgun (WGS) entry which is preliminary data.</text>
</comment>
<protein>
    <recommendedName>
        <fullName evidence="2 8">Argininosuccinate synthase</fullName>
        <ecNumber evidence="2 8">6.3.4.5</ecNumber>
    </recommendedName>
    <alternativeName>
        <fullName evidence="8">Citrulline--aspartate ligase</fullName>
    </alternativeName>
</protein>
<proteinExistence type="inferred from homology"/>
<evidence type="ECO:0000313" key="11">
    <source>
        <dbReference type="EMBL" id="MCS3917807.1"/>
    </source>
</evidence>
<sequence>MKVALAYSGGLDTSVAIRWLMERYGAEVVAVTVDIGEVKDYEAIREKALRIGASQAFLVDAKEEFARDYITPCLKANALYENGYPVSTSMARPLIAKKVVEIAHQVGADAVAHGSTGKGNDQVRFEVTFAALDPSLKIIAPIREWNMSRDEEIEYAQRHGIPIPVTKESPFSIDENLWGRSIEAGVLEDPTVEPPEEAFRWTVSPEKAPNEPEYITIHFEGGVPVAINDEPMDLVSLISHLNALGGRHGVGRIDMVENRLVGIKSREVYECPAAVILITAHRDLEALVLERELMHFKRMLEHKYAELVYYGLWFSPLKEALDAFMDKTQERVTGWVRVKLYKGSCVPVGRWSPYSLYRLDLATYEKVSTFDQRASEGFIKIFGLPTVLSMQVVRETAEKREEV</sequence>
<dbReference type="InterPro" id="IPR048267">
    <property type="entry name" value="Arginosuc_syn_N"/>
</dbReference>
<dbReference type="HAMAP" id="MF_00005">
    <property type="entry name" value="Arg_succ_synth_type1"/>
    <property type="match status" value="1"/>
</dbReference>
<comment type="caution">
    <text evidence="8">Lacks conserved residue(s) required for the propagation of feature annotation.</text>
</comment>
<evidence type="ECO:0000256" key="5">
    <source>
        <dbReference type="ARBA" id="ARBA00022605"/>
    </source>
</evidence>
<feature type="binding site" evidence="8">
    <location>
        <position position="124"/>
    </location>
    <ligand>
        <name>L-citrulline</name>
        <dbReference type="ChEBI" id="CHEBI:57743"/>
    </ligand>
</feature>
<evidence type="ECO:0000256" key="7">
    <source>
        <dbReference type="ARBA" id="ARBA00022840"/>
    </source>
</evidence>
<dbReference type="PANTHER" id="PTHR11587">
    <property type="entry name" value="ARGININOSUCCINATE SYNTHASE"/>
    <property type="match status" value="1"/>
</dbReference>
<dbReference type="SUPFAM" id="SSF69864">
    <property type="entry name" value="Argininosuccinate synthetase, C-terminal domain"/>
    <property type="match status" value="1"/>
</dbReference>
<evidence type="ECO:0000313" key="12">
    <source>
        <dbReference type="Proteomes" id="UP001204798"/>
    </source>
</evidence>
<feature type="domain" description="Arginosuccinate synthase C-terminal" evidence="10">
    <location>
        <begin position="171"/>
        <end position="386"/>
    </location>
</feature>
<dbReference type="Gene3D" id="3.90.1260.10">
    <property type="entry name" value="Argininosuccinate synthetase, chain A, domain 2"/>
    <property type="match status" value="1"/>
</dbReference>
<dbReference type="Pfam" id="PF20979">
    <property type="entry name" value="Arginosuc_syn_C"/>
    <property type="match status" value="1"/>
</dbReference>
<comment type="subunit">
    <text evidence="8">Homotetramer.</text>
</comment>